<evidence type="ECO:0000313" key="3">
    <source>
        <dbReference type="EMBL" id="MBD7935871.1"/>
    </source>
</evidence>
<dbReference type="PANTHER" id="PTHR12049">
    <property type="entry name" value="PROTEIN ARGININE METHYLTRANSFERASE NDUFAF7, MITOCHONDRIAL"/>
    <property type="match status" value="1"/>
</dbReference>
<evidence type="ECO:0000313" key="4">
    <source>
        <dbReference type="Proteomes" id="UP000657931"/>
    </source>
</evidence>
<keyword evidence="4" id="KW-1185">Reference proteome</keyword>
<keyword evidence="2" id="KW-0808">Transferase</keyword>
<comment type="caution">
    <text evidence="3">The sequence shown here is derived from an EMBL/GenBank/DDBJ whole genome shotgun (WGS) entry which is preliminary data.</text>
</comment>
<accession>A0ABR8QK19</accession>
<dbReference type="SUPFAM" id="SSF53335">
    <property type="entry name" value="S-adenosyl-L-methionine-dependent methyltransferases"/>
    <property type="match status" value="1"/>
</dbReference>
<dbReference type="InterPro" id="IPR029063">
    <property type="entry name" value="SAM-dependent_MTases_sf"/>
</dbReference>
<dbReference type="Gene3D" id="3.40.50.12710">
    <property type="match status" value="1"/>
</dbReference>
<proteinExistence type="predicted"/>
<keyword evidence="1 3" id="KW-0489">Methyltransferase</keyword>
<dbReference type="GO" id="GO:0008168">
    <property type="term" value="F:methyltransferase activity"/>
    <property type="evidence" value="ECO:0007669"/>
    <property type="project" value="UniProtKB-KW"/>
</dbReference>
<dbReference type="GO" id="GO:0032259">
    <property type="term" value="P:methylation"/>
    <property type="evidence" value="ECO:0007669"/>
    <property type="project" value="UniProtKB-KW"/>
</dbReference>
<dbReference type="EMBL" id="JACSQT010000001">
    <property type="protein sequence ID" value="MBD7935871.1"/>
    <property type="molecule type" value="Genomic_DNA"/>
</dbReference>
<dbReference type="Pfam" id="PF02636">
    <property type="entry name" value="Methyltransf_28"/>
    <property type="match status" value="1"/>
</dbReference>
<dbReference type="InterPro" id="IPR038375">
    <property type="entry name" value="NDUFAF7_sf"/>
</dbReference>
<dbReference type="InterPro" id="IPR003788">
    <property type="entry name" value="NDUFAF7"/>
</dbReference>
<sequence>MNPIIRYIEENRMERLTYADYIQLALYHPDFGYYMKGDKKIGVAGDFYTSATMSPMYATIIAKWFIEQVRVNQLPAAVLEIGAGDGSFAQVFINQWEEMTDEPLVYLLIDESPYHRRLQKEKLCKYHSVELHFLQSLDECHTFSGLVFSNELLDAQPVHLIEKKDDRLFEIMITSNHNVLNEVFIPLENQEIISYIEQMSISLYNGQRIEIPLFMDGISASISEVLEKGLVLTADYGYTDDDWLKPTRKDGSLRGYRKHQLIPNILAHAGEMDITHDVHWDSWIRFGEKYGLTFMQKWRQDEFLIASGILDELSNHSGDLFSNEAQKNRDIRTLLMDSGISQSFQLVLQKKNL</sequence>
<evidence type="ECO:0000256" key="2">
    <source>
        <dbReference type="ARBA" id="ARBA00022679"/>
    </source>
</evidence>
<dbReference type="Proteomes" id="UP000657931">
    <property type="component" value="Unassembled WGS sequence"/>
</dbReference>
<dbReference type="PANTHER" id="PTHR12049:SF7">
    <property type="entry name" value="PROTEIN ARGININE METHYLTRANSFERASE NDUFAF7, MITOCHONDRIAL"/>
    <property type="match status" value="1"/>
</dbReference>
<organism evidence="3 4">
    <name type="scientific">Cytobacillus stercorigallinarum</name>
    <dbReference type="NCBI Taxonomy" id="2762240"/>
    <lineage>
        <taxon>Bacteria</taxon>
        <taxon>Bacillati</taxon>
        <taxon>Bacillota</taxon>
        <taxon>Bacilli</taxon>
        <taxon>Bacillales</taxon>
        <taxon>Bacillaceae</taxon>
        <taxon>Cytobacillus</taxon>
    </lineage>
</organism>
<name>A0ABR8QK19_9BACI</name>
<gene>
    <name evidence="3" type="ORF">H9655_02415</name>
</gene>
<reference evidence="3 4" key="1">
    <citation type="submission" date="2020-08" db="EMBL/GenBank/DDBJ databases">
        <title>A Genomic Blueprint of the Chicken Gut Microbiome.</title>
        <authorList>
            <person name="Gilroy R."/>
            <person name="Ravi A."/>
            <person name="Getino M."/>
            <person name="Pursley I."/>
            <person name="Horton D.L."/>
            <person name="Alikhan N.-F."/>
            <person name="Baker D."/>
            <person name="Gharbi K."/>
            <person name="Hall N."/>
            <person name="Watson M."/>
            <person name="Adriaenssens E.M."/>
            <person name="Foster-Nyarko E."/>
            <person name="Jarju S."/>
            <person name="Secka A."/>
            <person name="Antonio M."/>
            <person name="Oren A."/>
            <person name="Chaudhuri R."/>
            <person name="La Ragione R.M."/>
            <person name="Hildebrand F."/>
            <person name="Pallen M.J."/>
        </authorList>
    </citation>
    <scope>NUCLEOTIDE SEQUENCE [LARGE SCALE GENOMIC DNA]</scope>
    <source>
        <strain evidence="3 4">Sa5YUA1</strain>
    </source>
</reference>
<evidence type="ECO:0000256" key="1">
    <source>
        <dbReference type="ARBA" id="ARBA00022603"/>
    </source>
</evidence>
<dbReference type="RefSeq" id="WP_191810527.1">
    <property type="nucleotide sequence ID" value="NZ_JACSQT010000001.1"/>
</dbReference>
<protein>
    <submittedName>
        <fullName evidence="3">SAM-dependent methyltransferase</fullName>
    </submittedName>
</protein>